<accession>A0ABV9FMW3</accession>
<keyword evidence="1" id="KW-1133">Transmembrane helix</keyword>
<proteinExistence type="predicted"/>
<name>A0ABV9FMW3_9NOCA</name>
<keyword evidence="1" id="KW-0812">Transmembrane</keyword>
<sequence>MSVTDSSAVSGEPLATEVDHLLGCRGAGVVVVVALIVGGAVLVGATTGSVSVGLVAGLCAAAAAMMLCRACRVGETEVR</sequence>
<dbReference type="RefSeq" id="WP_378413428.1">
    <property type="nucleotide sequence ID" value="NZ_JBHSFO010000001.1"/>
</dbReference>
<evidence type="ECO:0000313" key="2">
    <source>
        <dbReference type="EMBL" id="MFC4602350.1"/>
    </source>
</evidence>
<feature type="transmembrane region" description="Helical" evidence="1">
    <location>
        <begin position="26"/>
        <end position="45"/>
    </location>
</feature>
<organism evidence="2 3">
    <name type="scientific">Rhodococcus kronopolitis</name>
    <dbReference type="NCBI Taxonomy" id="1460226"/>
    <lineage>
        <taxon>Bacteria</taxon>
        <taxon>Bacillati</taxon>
        <taxon>Actinomycetota</taxon>
        <taxon>Actinomycetes</taxon>
        <taxon>Mycobacteriales</taxon>
        <taxon>Nocardiaceae</taxon>
        <taxon>Rhodococcus</taxon>
    </lineage>
</organism>
<keyword evidence="3" id="KW-1185">Reference proteome</keyword>
<protein>
    <submittedName>
        <fullName evidence="2">Uncharacterized protein</fullName>
    </submittedName>
</protein>
<feature type="transmembrane region" description="Helical" evidence="1">
    <location>
        <begin position="51"/>
        <end position="71"/>
    </location>
</feature>
<reference evidence="3" key="1">
    <citation type="journal article" date="2019" name="Int. J. Syst. Evol. Microbiol.">
        <title>The Global Catalogue of Microorganisms (GCM) 10K type strain sequencing project: providing services to taxonomists for standard genome sequencing and annotation.</title>
        <authorList>
            <consortium name="The Broad Institute Genomics Platform"/>
            <consortium name="The Broad Institute Genome Sequencing Center for Infectious Disease"/>
            <person name="Wu L."/>
            <person name="Ma J."/>
        </authorList>
    </citation>
    <scope>NUCLEOTIDE SEQUENCE [LARGE SCALE GENOMIC DNA]</scope>
    <source>
        <strain evidence="3">CCUG 54520</strain>
    </source>
</reference>
<dbReference type="EMBL" id="JBHSFO010000001">
    <property type="protein sequence ID" value="MFC4602350.1"/>
    <property type="molecule type" value="Genomic_DNA"/>
</dbReference>
<keyword evidence="1" id="KW-0472">Membrane</keyword>
<evidence type="ECO:0000256" key="1">
    <source>
        <dbReference type="SAM" id="Phobius"/>
    </source>
</evidence>
<evidence type="ECO:0000313" key="3">
    <source>
        <dbReference type="Proteomes" id="UP001595914"/>
    </source>
</evidence>
<gene>
    <name evidence="2" type="ORF">ACFO6S_01440</name>
</gene>
<dbReference type="Proteomes" id="UP001595914">
    <property type="component" value="Unassembled WGS sequence"/>
</dbReference>
<comment type="caution">
    <text evidence="2">The sequence shown here is derived from an EMBL/GenBank/DDBJ whole genome shotgun (WGS) entry which is preliminary data.</text>
</comment>